<dbReference type="InterPro" id="IPR018330">
    <property type="entry name" value="RecT_fam"/>
</dbReference>
<dbReference type="Pfam" id="PF03837">
    <property type="entry name" value="RecT"/>
    <property type="match status" value="1"/>
</dbReference>
<reference evidence="1" key="1">
    <citation type="journal article" date="2021" name="Proc. Natl. Acad. Sci. U.S.A.">
        <title>A Catalog of Tens of Thousands of Viruses from Human Metagenomes Reveals Hidden Associations with Chronic Diseases.</title>
        <authorList>
            <person name="Tisza M.J."/>
            <person name="Buck C.B."/>
        </authorList>
    </citation>
    <scope>NUCLEOTIDE SEQUENCE</scope>
    <source>
        <strain evidence="1">Ctvod4</strain>
    </source>
</reference>
<evidence type="ECO:0000313" key="1">
    <source>
        <dbReference type="EMBL" id="DAD70600.1"/>
    </source>
</evidence>
<dbReference type="NCBIfam" id="TIGR00616">
    <property type="entry name" value="rect"/>
    <property type="match status" value="1"/>
</dbReference>
<dbReference type="InterPro" id="IPR004590">
    <property type="entry name" value="ssDNA_annealing_RecT"/>
</dbReference>
<protein>
    <submittedName>
        <fullName evidence="1">RecT protein</fullName>
    </submittedName>
</protein>
<name>A0A8S5LL82_9CAUD</name>
<dbReference type="GO" id="GO:0003677">
    <property type="term" value="F:DNA binding"/>
    <property type="evidence" value="ECO:0007669"/>
    <property type="project" value="InterPro"/>
</dbReference>
<organism evidence="1">
    <name type="scientific">Siphoviridae sp. ctvod4</name>
    <dbReference type="NCBI Taxonomy" id="2827595"/>
    <lineage>
        <taxon>Viruses</taxon>
        <taxon>Duplodnaviria</taxon>
        <taxon>Heunggongvirae</taxon>
        <taxon>Uroviricota</taxon>
        <taxon>Caudoviricetes</taxon>
    </lineage>
</organism>
<accession>A0A8S5LL82</accession>
<dbReference type="EMBL" id="BK015869">
    <property type="protein sequence ID" value="DAD70600.1"/>
    <property type="molecule type" value="Genomic_DNA"/>
</dbReference>
<sequence>METPVLQKQSLANFLNKSDKFLEQNLGAKKSEFVSNLLALSDSNKELSQCEPADLMKCAMNATALNLPLNKNLGYAYVIPYFDRQTNRTIPQFQMGYKGFVQLAIRSGQYKTINTCEIREGEIRRNKVTGHIDFLGENPSGAVIGYLAYIELLNGFQQSLFMTIEQLQAHASKYSKTYAKTNKGLWKDEFDIMAKKTVLKLLLNRYGVLSVEMQKAIEKDQADNEGNYIDNPQGRTIIDAEVIEQNEPTEPEAVQHIAQAAGAPSPKQVDFKQV</sequence>
<proteinExistence type="predicted"/>
<dbReference type="GO" id="GO:0006259">
    <property type="term" value="P:DNA metabolic process"/>
    <property type="evidence" value="ECO:0007669"/>
    <property type="project" value="InterPro"/>
</dbReference>